<protein>
    <recommendedName>
        <fullName evidence="4">Peptidase A1 domain-containing protein</fullName>
    </recommendedName>
</protein>
<feature type="compositionally biased region" description="Low complexity" evidence="2">
    <location>
        <begin position="514"/>
        <end position="523"/>
    </location>
</feature>
<dbReference type="InterPro" id="IPR034164">
    <property type="entry name" value="Pepsin-like_dom"/>
</dbReference>
<feature type="region of interest" description="Disordered" evidence="2">
    <location>
        <begin position="31"/>
        <end position="50"/>
    </location>
</feature>
<dbReference type="GO" id="GO:0004190">
    <property type="term" value="F:aspartic-type endopeptidase activity"/>
    <property type="evidence" value="ECO:0007669"/>
    <property type="project" value="InterPro"/>
</dbReference>
<dbReference type="PANTHER" id="PTHR47966:SF57">
    <property type="entry name" value="PEPTIDASE A1 DOMAIN-CONTAINING PROTEIN"/>
    <property type="match status" value="1"/>
</dbReference>
<dbReference type="AlphaFoldDB" id="A0A8H8CKM8"/>
<dbReference type="GO" id="GO:0006508">
    <property type="term" value="P:proteolysis"/>
    <property type="evidence" value="ECO:0007669"/>
    <property type="project" value="InterPro"/>
</dbReference>
<feature type="region of interest" description="Disordered" evidence="2">
    <location>
        <begin position="655"/>
        <end position="738"/>
    </location>
</feature>
<evidence type="ECO:0000256" key="2">
    <source>
        <dbReference type="SAM" id="MobiDB-lite"/>
    </source>
</evidence>
<dbReference type="SUPFAM" id="SSF50630">
    <property type="entry name" value="Acid proteases"/>
    <property type="match status" value="1"/>
</dbReference>
<feature type="compositionally biased region" description="Basic and acidic residues" evidence="2">
    <location>
        <begin position="705"/>
        <end position="714"/>
    </location>
</feature>
<dbReference type="PANTHER" id="PTHR47966">
    <property type="entry name" value="BETA-SITE APP-CLEAVING ENZYME, ISOFORM A-RELATED"/>
    <property type="match status" value="1"/>
</dbReference>
<dbReference type="InterPro" id="IPR021109">
    <property type="entry name" value="Peptidase_aspartic_dom_sf"/>
</dbReference>
<dbReference type="Gene3D" id="2.40.70.10">
    <property type="entry name" value="Acid Proteases"/>
    <property type="match status" value="2"/>
</dbReference>
<keyword evidence="3" id="KW-0472">Membrane</keyword>
<organism evidence="5">
    <name type="scientific">Psilocybe cubensis</name>
    <name type="common">Psychedelic mushroom</name>
    <name type="synonym">Stropharia cubensis</name>
    <dbReference type="NCBI Taxonomy" id="181762"/>
    <lineage>
        <taxon>Eukaryota</taxon>
        <taxon>Fungi</taxon>
        <taxon>Dikarya</taxon>
        <taxon>Basidiomycota</taxon>
        <taxon>Agaricomycotina</taxon>
        <taxon>Agaricomycetes</taxon>
        <taxon>Agaricomycetidae</taxon>
        <taxon>Agaricales</taxon>
        <taxon>Agaricineae</taxon>
        <taxon>Strophariaceae</taxon>
        <taxon>Psilocybe</taxon>
    </lineage>
</organism>
<dbReference type="EMBL" id="JAFIQS010000006">
    <property type="protein sequence ID" value="KAG5168575.1"/>
    <property type="molecule type" value="Genomic_DNA"/>
</dbReference>
<reference evidence="5" key="1">
    <citation type="submission" date="2021-02" db="EMBL/GenBank/DDBJ databases">
        <title>Psilocybe cubensis genome.</title>
        <authorList>
            <person name="Mckernan K.J."/>
            <person name="Crawford S."/>
            <person name="Trippe A."/>
            <person name="Kane L.T."/>
            <person name="Mclaughlin S."/>
        </authorList>
    </citation>
    <scope>NUCLEOTIDE SEQUENCE [LARGE SCALE GENOMIC DNA]</scope>
    <source>
        <strain evidence="5">MGC-MH-2018</strain>
    </source>
</reference>
<dbReference type="PROSITE" id="PS51767">
    <property type="entry name" value="PEPTIDASE_A1"/>
    <property type="match status" value="1"/>
</dbReference>
<proteinExistence type="inferred from homology"/>
<dbReference type="PRINTS" id="PR00792">
    <property type="entry name" value="PEPSIN"/>
</dbReference>
<gene>
    <name evidence="5" type="ORF">JR316_007176</name>
</gene>
<dbReference type="OrthoDB" id="2747330at2759"/>
<keyword evidence="3" id="KW-1133">Transmembrane helix</keyword>
<feature type="region of interest" description="Disordered" evidence="2">
    <location>
        <begin position="751"/>
        <end position="849"/>
    </location>
</feature>
<feature type="compositionally biased region" description="Basic and acidic residues" evidence="2">
    <location>
        <begin position="829"/>
        <end position="838"/>
    </location>
</feature>
<feature type="compositionally biased region" description="Basic and acidic residues" evidence="2">
    <location>
        <begin position="683"/>
        <end position="697"/>
    </location>
</feature>
<feature type="compositionally biased region" description="Basic and acidic residues" evidence="2">
    <location>
        <begin position="32"/>
        <end position="50"/>
    </location>
</feature>
<dbReference type="CDD" id="cd05471">
    <property type="entry name" value="pepsin_like"/>
    <property type="match status" value="1"/>
</dbReference>
<feature type="compositionally biased region" description="Polar residues" evidence="2">
    <location>
        <begin position="754"/>
        <end position="772"/>
    </location>
</feature>
<evidence type="ECO:0000256" key="3">
    <source>
        <dbReference type="SAM" id="Phobius"/>
    </source>
</evidence>
<feature type="transmembrane region" description="Helical" evidence="3">
    <location>
        <begin position="551"/>
        <end position="574"/>
    </location>
</feature>
<evidence type="ECO:0000313" key="5">
    <source>
        <dbReference type="EMBL" id="KAG5168575.1"/>
    </source>
</evidence>
<feature type="domain" description="Peptidase A1" evidence="4">
    <location>
        <begin position="113"/>
        <end position="472"/>
    </location>
</feature>
<sequence length="849" mass="88871">METSARWKGKARATEFDFLYSRAYFAESRSSNAREAEGDYGRQRHGVRGYDEGMGRKRRAMRTGRFGREDIGIGMSKRDGVNAEGSGGSGGIVLPLDMVGSGVTDVAYTLPVKFGSTDNGRPQQQFSLQVDTGSSDMWIASTSCSTSSCKLTDGRLYDPLQTQARATGVDFSIPYLSGSASGPVYWDSVTIGGYTIDNQALAAASDVDSEPLSSKFSGILGLALPLNSIIAASIPPVTSNAPDGAAWASNLFSITPTSSAPSARFLSLALERPGSDRVPSVLGIGRHPQALVPDPSKVQYAQLVAEASGTLFWKVGVRAITVYVDGQRKEVDVGRGGAGGAFPSAVVDSGVPLILATSAIANAVYGALGVEPASDGKYYIPCTTPLNLTFTLDTRSELPIHPLDLTTLADPSSASTYSPSTSTCVGLIQSADAFLGPGSTSGIGDMILGVPFLRNVYTVMAYVAPGKDGSFPVGSGSSNTGGDVKPRLGLLGLTDPTIALEEFHTVRVLNQPLSSSPSSSSPSSGGGSGSGTGSDHNTKTVSSPKKLSTGAIVGLAFLAFFVLCVGAVGVRYLLNMRTRAARRKERERELAELGMPGSLGGMDKSGYGGYGMSMDQRAAYDIVRGRGRGFDGTGVGDVTMVAGRGVGEDGVLLRERESERTLLGKDASEKGKGEEGGEFGVRGGKDFVDIDDVHGEPDDTLVARGDVHSKPTNHDDDDDFYASPSPPASPDIPTFRTPSAAAVGMPLLSHQHQHQYTDSDSTPISFPTNTTHRPLDSVDIPLLSHRTQDSQDSESSGDGGSGVDKDGDAQSRKSGRRGRAMNYSMPRPMVERDVRADAGGDAVRGFGVE</sequence>
<dbReference type="InterPro" id="IPR033121">
    <property type="entry name" value="PEPTIDASE_A1"/>
</dbReference>
<comment type="caution">
    <text evidence="5">The sequence shown here is derived from an EMBL/GenBank/DDBJ whole genome shotgun (WGS) entry which is preliminary data.</text>
</comment>
<dbReference type="Pfam" id="PF00026">
    <property type="entry name" value="Asp"/>
    <property type="match status" value="2"/>
</dbReference>
<evidence type="ECO:0000256" key="1">
    <source>
        <dbReference type="ARBA" id="ARBA00007447"/>
    </source>
</evidence>
<feature type="region of interest" description="Disordered" evidence="2">
    <location>
        <begin position="511"/>
        <end position="544"/>
    </location>
</feature>
<feature type="compositionally biased region" description="Basic and acidic residues" evidence="2">
    <location>
        <begin position="655"/>
        <end position="675"/>
    </location>
</feature>
<comment type="similarity">
    <text evidence="1">Belongs to the peptidase A1 family.</text>
</comment>
<dbReference type="InterPro" id="IPR001461">
    <property type="entry name" value="Aspartic_peptidase_A1"/>
</dbReference>
<keyword evidence="3" id="KW-0812">Transmembrane</keyword>
<accession>A0A8H8CKM8</accession>
<name>A0A8H8CKM8_PSICU</name>
<evidence type="ECO:0000259" key="4">
    <source>
        <dbReference type="PROSITE" id="PS51767"/>
    </source>
</evidence>